<dbReference type="GO" id="GO:0004764">
    <property type="term" value="F:shikimate 3-dehydrogenase (NADP+) activity"/>
    <property type="evidence" value="ECO:0007669"/>
    <property type="project" value="UniProtKB-UniRule"/>
</dbReference>
<dbReference type="Gene3D" id="3.40.50.720">
    <property type="entry name" value="NAD(P)-binding Rossmann-like Domain"/>
    <property type="match status" value="1"/>
</dbReference>
<proteinExistence type="inferred from homology"/>
<dbReference type="SUPFAM" id="SSF53223">
    <property type="entry name" value="Aminoacid dehydrogenase-like, N-terminal domain"/>
    <property type="match status" value="1"/>
</dbReference>
<comment type="similarity">
    <text evidence="8">Belongs to the shikimate dehydrogenase family.</text>
</comment>
<dbReference type="InterPro" id="IPR006151">
    <property type="entry name" value="Shikm_DH/Glu-tRNA_Rdtase"/>
</dbReference>
<feature type="binding site" evidence="8">
    <location>
        <position position="251"/>
    </location>
    <ligand>
        <name>shikimate</name>
        <dbReference type="ChEBI" id="CHEBI:36208"/>
    </ligand>
</feature>
<sequence>MSLRIPLAGVIGNPIGHSKSPRMHGHWLARQGIAGHYIPMEVEPADLASVLETLPRAGFAGVNVTIPHKEAALAGARRATPRARAIGAANTLTFLPGGGYEADNTDGYGFHANLAGAAEGWQAQDGPVAVFGAGGAARAILHAMLEAGAPEIRLMNRTRARAEGLATAFGPRVRVLDWGETDAALKDAATVVNTTSLGMAGQPAFDLDLSAMRPGMLATDIVYTPLETPFLQAAARRGAQVVDGLGMLLWQGVPGFNRWFGGDAQVTADLRALMLAP</sequence>
<dbReference type="Pfam" id="PF01488">
    <property type="entry name" value="Shikimate_DH"/>
    <property type="match status" value="1"/>
</dbReference>
<evidence type="ECO:0000256" key="5">
    <source>
        <dbReference type="ARBA" id="ARBA00023002"/>
    </source>
</evidence>
<dbReference type="EMBL" id="JACVXA010000020">
    <property type="protein sequence ID" value="MBE3638269.1"/>
    <property type="molecule type" value="Genomic_DNA"/>
</dbReference>
<comment type="caution">
    <text evidence="8">Lacks conserved residue(s) required for the propagation of feature annotation.</text>
</comment>
<keyword evidence="5 8" id="KW-0560">Oxidoreductase</keyword>
<comment type="pathway">
    <text evidence="1 8">Metabolic intermediate biosynthesis; chorismate biosynthesis; chorismate from D-erythrose 4-phosphate and phosphoenolpyruvate: step 4/7.</text>
</comment>
<dbReference type="NCBIfam" id="NF001312">
    <property type="entry name" value="PRK00258.1-4"/>
    <property type="match status" value="1"/>
</dbReference>
<dbReference type="GO" id="GO:0005829">
    <property type="term" value="C:cytosol"/>
    <property type="evidence" value="ECO:0007669"/>
    <property type="project" value="TreeGrafter"/>
</dbReference>
<feature type="active site" description="Proton acceptor" evidence="8">
    <location>
        <position position="69"/>
    </location>
</feature>
<dbReference type="UniPathway" id="UPA00053">
    <property type="reaction ID" value="UER00087"/>
</dbReference>
<dbReference type="Pfam" id="PF08501">
    <property type="entry name" value="Shikimate_dh_N"/>
    <property type="match status" value="1"/>
</dbReference>
<reference evidence="11" key="1">
    <citation type="submission" date="2020-09" db="EMBL/GenBank/DDBJ databases">
        <title>A novel bacterium of genus Mangrovicoccus, isolated from South China Sea.</title>
        <authorList>
            <person name="Huang H."/>
            <person name="Mo K."/>
            <person name="Hu Y."/>
        </authorList>
    </citation>
    <scope>NUCLEOTIDE SEQUENCE</scope>
    <source>
        <strain evidence="11">HB182678</strain>
    </source>
</reference>
<evidence type="ECO:0000256" key="4">
    <source>
        <dbReference type="ARBA" id="ARBA00022857"/>
    </source>
</evidence>
<organism evidence="11 12">
    <name type="scientific">Mangrovicoccus algicola</name>
    <dbReference type="NCBI Taxonomy" id="2771008"/>
    <lineage>
        <taxon>Bacteria</taxon>
        <taxon>Pseudomonadati</taxon>
        <taxon>Pseudomonadota</taxon>
        <taxon>Alphaproteobacteria</taxon>
        <taxon>Rhodobacterales</taxon>
        <taxon>Paracoccaceae</taxon>
        <taxon>Mangrovicoccus</taxon>
    </lineage>
</organism>
<dbReference type="InterPro" id="IPR013708">
    <property type="entry name" value="Shikimate_DH-bd_N"/>
</dbReference>
<feature type="binding site" evidence="8">
    <location>
        <begin position="132"/>
        <end position="136"/>
    </location>
    <ligand>
        <name>NADP(+)</name>
        <dbReference type="ChEBI" id="CHEBI:58349"/>
    </ligand>
</feature>
<keyword evidence="12" id="KW-1185">Reference proteome</keyword>
<gene>
    <name evidence="8" type="primary">aroE</name>
    <name evidence="11" type="ORF">ICN82_08670</name>
</gene>
<dbReference type="HAMAP" id="MF_00222">
    <property type="entry name" value="Shikimate_DH_AroE"/>
    <property type="match status" value="1"/>
</dbReference>
<evidence type="ECO:0000256" key="7">
    <source>
        <dbReference type="ARBA" id="ARBA00049442"/>
    </source>
</evidence>
<dbReference type="EC" id="1.1.1.25" evidence="2 8"/>
<comment type="catalytic activity">
    <reaction evidence="7 8">
        <text>shikimate + NADP(+) = 3-dehydroshikimate + NADPH + H(+)</text>
        <dbReference type="Rhea" id="RHEA:17737"/>
        <dbReference type="ChEBI" id="CHEBI:15378"/>
        <dbReference type="ChEBI" id="CHEBI:16630"/>
        <dbReference type="ChEBI" id="CHEBI:36208"/>
        <dbReference type="ChEBI" id="CHEBI:57783"/>
        <dbReference type="ChEBI" id="CHEBI:58349"/>
        <dbReference type="EC" id="1.1.1.25"/>
    </reaction>
</comment>
<evidence type="ECO:0000313" key="11">
    <source>
        <dbReference type="EMBL" id="MBE3638269.1"/>
    </source>
</evidence>
<evidence type="ECO:0000256" key="2">
    <source>
        <dbReference type="ARBA" id="ARBA00012962"/>
    </source>
</evidence>
<dbReference type="PANTHER" id="PTHR21089:SF1">
    <property type="entry name" value="BIFUNCTIONAL 3-DEHYDROQUINATE DEHYDRATASE_SHIKIMATE DEHYDROGENASE, CHLOROPLASTIC"/>
    <property type="match status" value="1"/>
</dbReference>
<feature type="binding site" evidence="8">
    <location>
        <position position="221"/>
    </location>
    <ligand>
        <name>NADP(+)</name>
        <dbReference type="ChEBI" id="CHEBI:58349"/>
    </ligand>
</feature>
<feature type="domain" description="Quinate/shikimate 5-dehydrogenase/glutamyl-tRNA reductase" evidence="9">
    <location>
        <begin position="124"/>
        <end position="196"/>
    </location>
</feature>
<dbReference type="InterPro" id="IPR011342">
    <property type="entry name" value="Shikimate_DH"/>
</dbReference>
<dbReference type="InterPro" id="IPR022893">
    <property type="entry name" value="Shikimate_DH_fam"/>
</dbReference>
<name>A0A8J6YXI8_9RHOB</name>
<dbReference type="GO" id="GO:0050661">
    <property type="term" value="F:NADP binding"/>
    <property type="evidence" value="ECO:0007669"/>
    <property type="project" value="InterPro"/>
</dbReference>
<feature type="binding site" evidence="8">
    <location>
        <begin position="18"/>
        <end position="20"/>
    </location>
    <ligand>
        <name>shikimate</name>
        <dbReference type="ChEBI" id="CHEBI:36208"/>
    </ligand>
</feature>
<evidence type="ECO:0000256" key="1">
    <source>
        <dbReference type="ARBA" id="ARBA00004871"/>
    </source>
</evidence>
<dbReference type="Proteomes" id="UP000609121">
    <property type="component" value="Unassembled WGS sequence"/>
</dbReference>
<evidence type="ECO:0000256" key="6">
    <source>
        <dbReference type="ARBA" id="ARBA00023141"/>
    </source>
</evidence>
<keyword evidence="4 8" id="KW-0521">NADP</keyword>
<dbReference type="Gene3D" id="3.40.50.10860">
    <property type="entry name" value="Leucine Dehydrogenase, chain A, domain 1"/>
    <property type="match status" value="1"/>
</dbReference>
<keyword evidence="6 8" id="KW-0057">Aromatic amino acid biosynthesis</keyword>
<dbReference type="RefSeq" id="WP_193181722.1">
    <property type="nucleotide sequence ID" value="NZ_JACVXA010000020.1"/>
</dbReference>
<dbReference type="GO" id="GO:0008652">
    <property type="term" value="P:amino acid biosynthetic process"/>
    <property type="evidence" value="ECO:0007669"/>
    <property type="project" value="UniProtKB-KW"/>
</dbReference>
<feature type="domain" description="Shikimate dehydrogenase substrate binding N-terminal" evidence="10">
    <location>
        <begin position="10"/>
        <end position="92"/>
    </location>
</feature>
<dbReference type="NCBIfam" id="TIGR00507">
    <property type="entry name" value="aroE"/>
    <property type="match status" value="1"/>
</dbReference>
<evidence type="ECO:0000259" key="10">
    <source>
        <dbReference type="Pfam" id="PF08501"/>
    </source>
</evidence>
<feature type="binding site" evidence="8">
    <location>
        <position position="90"/>
    </location>
    <ligand>
        <name>shikimate</name>
        <dbReference type="ChEBI" id="CHEBI:36208"/>
    </ligand>
</feature>
<dbReference type="GO" id="GO:0009423">
    <property type="term" value="P:chorismate biosynthetic process"/>
    <property type="evidence" value="ECO:0007669"/>
    <property type="project" value="UniProtKB-UniRule"/>
</dbReference>
<feature type="binding site" evidence="8">
    <location>
        <begin position="156"/>
        <end position="161"/>
    </location>
    <ligand>
        <name>NADP(+)</name>
        <dbReference type="ChEBI" id="CHEBI:58349"/>
    </ligand>
</feature>
<protein>
    <recommendedName>
        <fullName evidence="2 8">Shikimate dehydrogenase (NADP(+))</fullName>
        <shortName evidence="8">SDH</shortName>
        <ecNumber evidence="2 8">1.1.1.25</ecNumber>
    </recommendedName>
</protein>
<dbReference type="InterPro" id="IPR046346">
    <property type="entry name" value="Aminoacid_DH-like_N_sf"/>
</dbReference>
<feature type="binding site" evidence="8">
    <location>
        <position position="244"/>
    </location>
    <ligand>
        <name>NADP(+)</name>
        <dbReference type="ChEBI" id="CHEBI:58349"/>
    </ligand>
</feature>
<comment type="function">
    <text evidence="8">Involved in the biosynthesis of the chorismate, which leads to the biosynthesis of aromatic amino acids. Catalyzes the reversible NADPH linked reduction of 3-dehydroshikimate (DHSA) to yield shikimate (SA).</text>
</comment>
<dbReference type="GO" id="GO:0019632">
    <property type="term" value="P:shikimate metabolic process"/>
    <property type="evidence" value="ECO:0007669"/>
    <property type="project" value="InterPro"/>
</dbReference>
<dbReference type="PANTHER" id="PTHR21089">
    <property type="entry name" value="SHIKIMATE DEHYDROGENASE"/>
    <property type="match status" value="1"/>
</dbReference>
<dbReference type="GO" id="GO:0009073">
    <property type="term" value="P:aromatic amino acid family biosynthetic process"/>
    <property type="evidence" value="ECO:0007669"/>
    <property type="project" value="UniProtKB-KW"/>
</dbReference>
<dbReference type="AlphaFoldDB" id="A0A8J6YXI8"/>
<feature type="binding site" evidence="8">
    <location>
        <position position="106"/>
    </location>
    <ligand>
        <name>shikimate</name>
        <dbReference type="ChEBI" id="CHEBI:36208"/>
    </ligand>
</feature>
<dbReference type="InterPro" id="IPR036291">
    <property type="entry name" value="NAD(P)-bd_dom_sf"/>
</dbReference>
<comment type="subunit">
    <text evidence="8">Homodimer.</text>
</comment>
<keyword evidence="3 8" id="KW-0028">Amino-acid biosynthesis</keyword>
<feature type="binding site" evidence="8">
    <location>
        <position position="65"/>
    </location>
    <ligand>
        <name>shikimate</name>
        <dbReference type="ChEBI" id="CHEBI:36208"/>
    </ligand>
</feature>
<dbReference type="CDD" id="cd01065">
    <property type="entry name" value="NAD_bind_Shikimate_DH"/>
    <property type="match status" value="1"/>
</dbReference>
<evidence type="ECO:0000256" key="3">
    <source>
        <dbReference type="ARBA" id="ARBA00022605"/>
    </source>
</evidence>
<accession>A0A8J6YXI8</accession>
<evidence type="ECO:0000256" key="8">
    <source>
        <dbReference type="HAMAP-Rule" id="MF_00222"/>
    </source>
</evidence>
<comment type="caution">
    <text evidence="11">The sequence shown here is derived from an EMBL/GenBank/DDBJ whole genome shotgun (WGS) entry which is preliminary data.</text>
</comment>
<feature type="binding site" evidence="8">
    <location>
        <position position="223"/>
    </location>
    <ligand>
        <name>shikimate</name>
        <dbReference type="ChEBI" id="CHEBI:36208"/>
    </ligand>
</feature>
<evidence type="ECO:0000313" key="12">
    <source>
        <dbReference type="Proteomes" id="UP000609121"/>
    </source>
</evidence>
<evidence type="ECO:0000259" key="9">
    <source>
        <dbReference type="Pfam" id="PF01488"/>
    </source>
</evidence>
<dbReference type="SUPFAM" id="SSF51735">
    <property type="entry name" value="NAD(P)-binding Rossmann-fold domains"/>
    <property type="match status" value="1"/>
</dbReference>